<sequence>MHPEVANLFRNSGRFRSGKVACRYSAFNSVFQQAREGLIKPCHMVEMPIFAN</sequence>
<dbReference type="STRING" id="313596.RB2501_02905"/>
<proteinExistence type="predicted"/>
<dbReference type="KEGG" id="rbi:RB2501_02905"/>
<name>A4CPL8_ROBBH</name>
<dbReference type="Proteomes" id="UP000009049">
    <property type="component" value="Chromosome"/>
</dbReference>
<dbReference type="HOGENOM" id="CLU_3084285_0_0_10"/>
<evidence type="ECO:0000313" key="2">
    <source>
        <dbReference type="Proteomes" id="UP000009049"/>
    </source>
</evidence>
<organism evidence="1 2">
    <name type="scientific">Robiginitalea biformata (strain ATCC BAA-864 / DSM 15991 / KCTC 12146 / HTCC2501)</name>
    <dbReference type="NCBI Taxonomy" id="313596"/>
    <lineage>
        <taxon>Bacteria</taxon>
        <taxon>Pseudomonadati</taxon>
        <taxon>Bacteroidota</taxon>
        <taxon>Flavobacteriia</taxon>
        <taxon>Flavobacteriales</taxon>
        <taxon>Flavobacteriaceae</taxon>
        <taxon>Robiginitalea</taxon>
    </lineage>
</organism>
<dbReference type="AlphaFoldDB" id="A4CPL8"/>
<evidence type="ECO:0000313" key="1">
    <source>
        <dbReference type="EMBL" id="EAR14339.1"/>
    </source>
</evidence>
<reference evidence="1 2" key="1">
    <citation type="journal article" date="2009" name="J. Bacteriol.">
        <title>Complete genome sequence of Robiginitalea biformata HTCC2501.</title>
        <authorList>
            <person name="Oh H.M."/>
            <person name="Giovannoni S.J."/>
            <person name="Lee K."/>
            <person name="Ferriera S."/>
            <person name="Johnson J."/>
            <person name="Cho J.C."/>
        </authorList>
    </citation>
    <scope>NUCLEOTIDE SEQUENCE [LARGE SCALE GENOMIC DNA]</scope>
    <source>
        <strain evidence="2">ATCC BAA-864 / HTCC2501 / KCTC 12146</strain>
    </source>
</reference>
<accession>A4CPL8</accession>
<protein>
    <submittedName>
        <fullName evidence="1">Uncharacterized protein</fullName>
    </submittedName>
</protein>
<gene>
    <name evidence="1" type="ordered locus">RB2501_02905</name>
</gene>
<keyword evidence="2" id="KW-1185">Reference proteome</keyword>
<dbReference type="EMBL" id="CP001712">
    <property type="protein sequence ID" value="EAR14339.1"/>
    <property type="molecule type" value="Genomic_DNA"/>
</dbReference>